<sequence>MQVGQLVDTVSQMQSTSFGNIPLRFEIDEDLLKLFLKVEINIPLLEAIKQVRKYVKFFKELYVHKRKKIKGIVETGGIMSTLEESCRH</sequence>
<comment type="caution">
    <text evidence="1">The sequence shown here is derived from an EMBL/GenBank/DDBJ whole genome shotgun (WGS) entry which is preliminary data.</text>
</comment>
<keyword evidence="2" id="KW-1185">Reference proteome</keyword>
<dbReference type="AlphaFoldDB" id="A0A371H2X5"/>
<protein>
    <submittedName>
        <fullName evidence="1">Uncharacterized protein</fullName>
    </submittedName>
</protein>
<dbReference type="Proteomes" id="UP000257109">
    <property type="component" value="Unassembled WGS sequence"/>
</dbReference>
<organism evidence="1 2">
    <name type="scientific">Mucuna pruriens</name>
    <name type="common">Velvet bean</name>
    <name type="synonym">Dolichos pruriens</name>
    <dbReference type="NCBI Taxonomy" id="157652"/>
    <lineage>
        <taxon>Eukaryota</taxon>
        <taxon>Viridiplantae</taxon>
        <taxon>Streptophyta</taxon>
        <taxon>Embryophyta</taxon>
        <taxon>Tracheophyta</taxon>
        <taxon>Spermatophyta</taxon>
        <taxon>Magnoliopsida</taxon>
        <taxon>eudicotyledons</taxon>
        <taxon>Gunneridae</taxon>
        <taxon>Pentapetalae</taxon>
        <taxon>rosids</taxon>
        <taxon>fabids</taxon>
        <taxon>Fabales</taxon>
        <taxon>Fabaceae</taxon>
        <taxon>Papilionoideae</taxon>
        <taxon>50 kb inversion clade</taxon>
        <taxon>NPAAA clade</taxon>
        <taxon>indigoferoid/millettioid clade</taxon>
        <taxon>Phaseoleae</taxon>
        <taxon>Mucuna</taxon>
    </lineage>
</organism>
<evidence type="ECO:0000313" key="1">
    <source>
        <dbReference type="EMBL" id="RDX97150.1"/>
    </source>
</evidence>
<feature type="non-terminal residue" evidence="1">
    <location>
        <position position="1"/>
    </location>
</feature>
<evidence type="ECO:0000313" key="2">
    <source>
        <dbReference type="Proteomes" id="UP000257109"/>
    </source>
</evidence>
<gene>
    <name evidence="1" type="ORF">CR513_20118</name>
</gene>
<dbReference type="EMBL" id="QJKJ01003730">
    <property type="protein sequence ID" value="RDX97150.1"/>
    <property type="molecule type" value="Genomic_DNA"/>
</dbReference>
<accession>A0A371H2X5</accession>
<dbReference type="OrthoDB" id="1436830at2759"/>
<name>A0A371H2X5_MUCPR</name>
<reference evidence="1" key="1">
    <citation type="submission" date="2018-05" db="EMBL/GenBank/DDBJ databases">
        <title>Draft genome of Mucuna pruriens seed.</title>
        <authorList>
            <person name="Nnadi N.E."/>
            <person name="Vos R."/>
            <person name="Hasami M.H."/>
            <person name="Devisetty U.K."/>
            <person name="Aguiy J.C."/>
        </authorList>
    </citation>
    <scope>NUCLEOTIDE SEQUENCE [LARGE SCALE GENOMIC DNA]</scope>
    <source>
        <strain evidence="1">JCA_2017</strain>
    </source>
</reference>
<proteinExistence type="predicted"/>